<evidence type="ECO:0000313" key="3">
    <source>
        <dbReference type="Proteomes" id="UP000823775"/>
    </source>
</evidence>
<protein>
    <submittedName>
        <fullName evidence="2">Uncharacterized protein</fullName>
    </submittedName>
</protein>
<sequence>MNERGDLGVGRVLVAIFSTLTGFVGDQNEGEGDLVADPYGGGRRGGEKKKGGEGAAVVVTAGSAFGNNGRRRFFRWCSGDGRKENEGEGYCFLVVGVSGVW</sequence>
<gene>
    <name evidence="2" type="ORF">HAX54_029237</name>
</gene>
<organism evidence="2 3">
    <name type="scientific">Datura stramonium</name>
    <name type="common">Jimsonweed</name>
    <name type="synonym">Common thornapple</name>
    <dbReference type="NCBI Taxonomy" id="4076"/>
    <lineage>
        <taxon>Eukaryota</taxon>
        <taxon>Viridiplantae</taxon>
        <taxon>Streptophyta</taxon>
        <taxon>Embryophyta</taxon>
        <taxon>Tracheophyta</taxon>
        <taxon>Spermatophyta</taxon>
        <taxon>Magnoliopsida</taxon>
        <taxon>eudicotyledons</taxon>
        <taxon>Gunneridae</taxon>
        <taxon>Pentapetalae</taxon>
        <taxon>asterids</taxon>
        <taxon>lamiids</taxon>
        <taxon>Solanales</taxon>
        <taxon>Solanaceae</taxon>
        <taxon>Solanoideae</taxon>
        <taxon>Datureae</taxon>
        <taxon>Datura</taxon>
    </lineage>
</organism>
<dbReference type="EMBL" id="JACEIK010000362">
    <property type="protein sequence ID" value="MCD7455719.1"/>
    <property type="molecule type" value="Genomic_DNA"/>
</dbReference>
<accession>A0ABS8SAB8</accession>
<dbReference type="Proteomes" id="UP000823775">
    <property type="component" value="Unassembled WGS sequence"/>
</dbReference>
<reference evidence="2 3" key="1">
    <citation type="journal article" date="2021" name="BMC Genomics">
        <title>Datura genome reveals duplications of psychoactive alkaloid biosynthetic genes and high mutation rate following tissue culture.</title>
        <authorList>
            <person name="Rajewski A."/>
            <person name="Carter-House D."/>
            <person name="Stajich J."/>
            <person name="Litt A."/>
        </authorList>
    </citation>
    <scope>NUCLEOTIDE SEQUENCE [LARGE SCALE GENOMIC DNA]</scope>
    <source>
        <strain evidence="2">AR-01</strain>
    </source>
</reference>
<name>A0ABS8SAB8_DATST</name>
<evidence type="ECO:0000313" key="2">
    <source>
        <dbReference type="EMBL" id="MCD7455719.1"/>
    </source>
</evidence>
<keyword evidence="3" id="KW-1185">Reference proteome</keyword>
<evidence type="ECO:0000256" key="1">
    <source>
        <dbReference type="SAM" id="MobiDB-lite"/>
    </source>
</evidence>
<feature type="region of interest" description="Disordered" evidence="1">
    <location>
        <begin position="28"/>
        <end position="51"/>
    </location>
</feature>
<comment type="caution">
    <text evidence="2">The sequence shown here is derived from an EMBL/GenBank/DDBJ whole genome shotgun (WGS) entry which is preliminary data.</text>
</comment>
<proteinExistence type="predicted"/>